<dbReference type="AlphaFoldDB" id="A0A8S9Q662"/>
<protein>
    <submittedName>
        <fullName evidence="1">Uncharacterized protein</fullName>
    </submittedName>
</protein>
<reference evidence="1" key="1">
    <citation type="submission" date="2019-12" db="EMBL/GenBank/DDBJ databases">
        <title>Genome sequencing and annotation of Brassica cretica.</title>
        <authorList>
            <person name="Studholme D.J."/>
            <person name="Sarris P."/>
        </authorList>
    </citation>
    <scope>NUCLEOTIDE SEQUENCE</scope>
    <source>
        <strain evidence="1">PFS-109/04</strain>
        <tissue evidence="1">Leaf</tissue>
    </source>
</reference>
<name>A0A8S9Q662_BRACR</name>
<evidence type="ECO:0000313" key="2">
    <source>
        <dbReference type="Proteomes" id="UP000712600"/>
    </source>
</evidence>
<dbReference type="EMBL" id="QGKX02001290">
    <property type="protein sequence ID" value="KAF3535142.1"/>
    <property type="molecule type" value="Genomic_DNA"/>
</dbReference>
<proteinExistence type="predicted"/>
<dbReference type="Proteomes" id="UP000712600">
    <property type="component" value="Unassembled WGS sequence"/>
</dbReference>
<gene>
    <name evidence="1" type="ORF">F2Q69_00022733</name>
</gene>
<sequence>MRRGFRSETKEADGQFKLLNTLRNEGETRFVVRGEITGGENDGIRETAFVIASEEKRR</sequence>
<accession>A0A8S9Q662</accession>
<comment type="caution">
    <text evidence="1">The sequence shown here is derived from an EMBL/GenBank/DDBJ whole genome shotgun (WGS) entry which is preliminary data.</text>
</comment>
<organism evidence="1 2">
    <name type="scientific">Brassica cretica</name>
    <name type="common">Mustard</name>
    <dbReference type="NCBI Taxonomy" id="69181"/>
    <lineage>
        <taxon>Eukaryota</taxon>
        <taxon>Viridiplantae</taxon>
        <taxon>Streptophyta</taxon>
        <taxon>Embryophyta</taxon>
        <taxon>Tracheophyta</taxon>
        <taxon>Spermatophyta</taxon>
        <taxon>Magnoliopsida</taxon>
        <taxon>eudicotyledons</taxon>
        <taxon>Gunneridae</taxon>
        <taxon>Pentapetalae</taxon>
        <taxon>rosids</taxon>
        <taxon>malvids</taxon>
        <taxon>Brassicales</taxon>
        <taxon>Brassicaceae</taxon>
        <taxon>Brassiceae</taxon>
        <taxon>Brassica</taxon>
    </lineage>
</organism>
<evidence type="ECO:0000313" key="1">
    <source>
        <dbReference type="EMBL" id="KAF3535142.1"/>
    </source>
</evidence>